<evidence type="ECO:0000313" key="9">
    <source>
        <dbReference type="EMBL" id="SFF34301.1"/>
    </source>
</evidence>
<keyword evidence="5 7" id="KW-0627">Porphyrin biosynthesis</keyword>
<keyword evidence="7" id="KW-0479">Metal-binding</keyword>
<dbReference type="OrthoDB" id="9776380at2"/>
<dbReference type="InterPro" id="IPR033644">
    <property type="entry name" value="Ferrochelatase_C"/>
</dbReference>
<dbReference type="NCBIfam" id="TIGR00109">
    <property type="entry name" value="hemH"/>
    <property type="match status" value="1"/>
</dbReference>
<evidence type="ECO:0000256" key="4">
    <source>
        <dbReference type="ARBA" id="ARBA00023239"/>
    </source>
</evidence>
<dbReference type="Proteomes" id="UP000198520">
    <property type="component" value="Unassembled WGS sequence"/>
</dbReference>
<evidence type="ECO:0000256" key="8">
    <source>
        <dbReference type="RuleBase" id="RU004185"/>
    </source>
</evidence>
<evidence type="ECO:0000256" key="7">
    <source>
        <dbReference type="HAMAP-Rule" id="MF_00323"/>
    </source>
</evidence>
<dbReference type="CDD" id="cd03411">
    <property type="entry name" value="Ferrochelatase_N"/>
    <property type="match status" value="1"/>
</dbReference>
<dbReference type="Gene3D" id="3.40.50.1400">
    <property type="match status" value="2"/>
</dbReference>
<dbReference type="EC" id="4.99.1.9" evidence="7"/>
<sequence length="391" mass="41829">MSTLEDYFASVAGALPARVGTEPTPYDAVLLLGFGGPEGQDDVLPYLRNVTGGRGIPDERLEEVAVHYRAYGGVSPINDQNRQLRAALETELAARGWDLPVVWGNRNWAPYLADTLREAHAAGHRRILTLVTSAYSSYSGCRQYREDLARALDETGLTGELQIDKIRQYFDHPGFVGPFVDGVQGATGRLREQVAQATGAQASPDDVRVLFSTHSIPTRAAGATGPQEGVPWRDGGAYEAQHLAVAELVMDAAGLAGTPWELVYQSRSGAPTTPWLEPDINDRITELAGEGVRGVVIVPLGFVSDHMEVLWDLDNEAMTTATSLGLVAERVPTPGVDPQFVTGLADLVGERLEGATRRSDTRLGPWFDVCPAGCCLNPAGAVKPTVAGADS</sequence>
<comment type="catalytic activity">
    <reaction evidence="6">
        <text>Fe-coproporphyrin III + 2 H(+) = coproporphyrin III + Fe(2+)</text>
        <dbReference type="Rhea" id="RHEA:49572"/>
        <dbReference type="ChEBI" id="CHEBI:15378"/>
        <dbReference type="ChEBI" id="CHEBI:29033"/>
        <dbReference type="ChEBI" id="CHEBI:68438"/>
        <dbReference type="ChEBI" id="CHEBI:131725"/>
        <dbReference type="EC" id="4.99.1.9"/>
    </reaction>
    <physiologicalReaction direction="right-to-left" evidence="6">
        <dbReference type="Rhea" id="RHEA:49574"/>
    </physiologicalReaction>
</comment>
<comment type="function">
    <text evidence="7">Involved in coproporphyrin-dependent heme b biosynthesis. Catalyzes the insertion of ferrous iron into coproporphyrin III to form Fe-coproporphyrin III.</text>
</comment>
<dbReference type="PANTHER" id="PTHR11108:SF1">
    <property type="entry name" value="FERROCHELATASE, MITOCHONDRIAL"/>
    <property type="match status" value="1"/>
</dbReference>
<keyword evidence="3 7" id="KW-0350">Heme biosynthesis</keyword>
<feature type="binding site" evidence="7">
    <location>
        <position position="214"/>
    </location>
    <ligand>
        <name>Fe(2+)</name>
        <dbReference type="ChEBI" id="CHEBI:29033"/>
    </ligand>
</feature>
<evidence type="ECO:0000256" key="3">
    <source>
        <dbReference type="ARBA" id="ARBA00023133"/>
    </source>
</evidence>
<feature type="binding site" evidence="7">
    <location>
        <position position="144"/>
    </location>
    <ligand>
        <name>Fe-coproporphyrin III</name>
        <dbReference type="ChEBI" id="CHEBI:68438"/>
    </ligand>
</feature>
<dbReference type="GO" id="GO:0006783">
    <property type="term" value="P:heme biosynthetic process"/>
    <property type="evidence" value="ECO:0007669"/>
    <property type="project" value="UniProtKB-UniRule"/>
</dbReference>
<evidence type="ECO:0000256" key="5">
    <source>
        <dbReference type="ARBA" id="ARBA00023244"/>
    </source>
</evidence>
<evidence type="ECO:0000256" key="6">
    <source>
        <dbReference type="ARBA" id="ARBA00024536"/>
    </source>
</evidence>
<dbReference type="NCBIfam" id="NF000689">
    <property type="entry name" value="PRK00035.2-1"/>
    <property type="match status" value="1"/>
</dbReference>
<dbReference type="UniPathway" id="UPA00252"/>
<comment type="caution">
    <text evidence="7">Lacks conserved residue(s) required for the propagation of feature annotation.</text>
</comment>
<feature type="binding site" evidence="7">
    <location>
        <position position="75"/>
    </location>
    <ligand>
        <name>Fe-coproporphyrin III</name>
        <dbReference type="ChEBI" id="CHEBI:68438"/>
    </ligand>
</feature>
<keyword evidence="7" id="KW-0963">Cytoplasm</keyword>
<gene>
    <name evidence="7" type="primary">cpfC</name>
    <name evidence="9" type="ORF">SAMN04488035_2597</name>
</gene>
<name>A0A1I2I177_9MICO</name>
<protein>
    <recommendedName>
        <fullName evidence="7">Coproporphyrin III ferrochelatase</fullName>
        <ecNumber evidence="7">4.99.1.9</ecNumber>
    </recommendedName>
</protein>
<keyword evidence="2 7" id="KW-0408">Iron</keyword>
<reference evidence="10" key="1">
    <citation type="submission" date="2016-10" db="EMBL/GenBank/DDBJ databases">
        <authorList>
            <person name="Varghese N."/>
            <person name="Submissions S."/>
        </authorList>
    </citation>
    <scope>NUCLEOTIDE SEQUENCE [LARGE SCALE GENOMIC DNA]</scope>
    <source>
        <strain evidence="10">DSM 19083</strain>
    </source>
</reference>
<evidence type="ECO:0000313" key="10">
    <source>
        <dbReference type="Proteomes" id="UP000198520"/>
    </source>
</evidence>
<keyword evidence="10" id="KW-1185">Reference proteome</keyword>
<dbReference type="AlphaFoldDB" id="A0A1I2I177"/>
<dbReference type="EMBL" id="FONZ01000005">
    <property type="protein sequence ID" value="SFF34301.1"/>
    <property type="molecule type" value="Genomic_DNA"/>
</dbReference>
<dbReference type="PANTHER" id="PTHR11108">
    <property type="entry name" value="FERROCHELATASE"/>
    <property type="match status" value="1"/>
</dbReference>
<dbReference type="HAMAP" id="MF_00323">
    <property type="entry name" value="Ferrochelatase"/>
    <property type="match status" value="1"/>
</dbReference>
<keyword evidence="4 7" id="KW-0456">Lyase</keyword>
<dbReference type="GO" id="GO:0046872">
    <property type="term" value="F:metal ion binding"/>
    <property type="evidence" value="ECO:0007669"/>
    <property type="project" value="UniProtKB-KW"/>
</dbReference>
<accession>A0A1I2I177</accession>
<evidence type="ECO:0000256" key="1">
    <source>
        <dbReference type="ARBA" id="ARBA00004744"/>
    </source>
</evidence>
<organism evidence="9 10">
    <name type="scientific">Flavimobilis marinus</name>
    <dbReference type="NCBI Taxonomy" id="285351"/>
    <lineage>
        <taxon>Bacteria</taxon>
        <taxon>Bacillati</taxon>
        <taxon>Actinomycetota</taxon>
        <taxon>Actinomycetes</taxon>
        <taxon>Micrococcales</taxon>
        <taxon>Jonesiaceae</taxon>
        <taxon>Flavimobilis</taxon>
    </lineage>
</organism>
<dbReference type="InterPro" id="IPR033659">
    <property type="entry name" value="Ferrochelatase_N"/>
</dbReference>
<dbReference type="Pfam" id="PF00762">
    <property type="entry name" value="Ferrochelatase"/>
    <property type="match status" value="1"/>
</dbReference>
<dbReference type="SUPFAM" id="SSF53800">
    <property type="entry name" value="Chelatase"/>
    <property type="match status" value="1"/>
</dbReference>
<comment type="similarity">
    <text evidence="7 8">Belongs to the ferrochelatase family.</text>
</comment>
<proteinExistence type="inferred from homology"/>
<dbReference type="CDD" id="cd00419">
    <property type="entry name" value="Ferrochelatase_C"/>
    <property type="match status" value="1"/>
</dbReference>
<evidence type="ECO:0000256" key="2">
    <source>
        <dbReference type="ARBA" id="ARBA00023004"/>
    </source>
</evidence>
<feature type="binding site" evidence="7">
    <location>
        <position position="308"/>
    </location>
    <ligand>
        <name>Fe(2+)</name>
        <dbReference type="ChEBI" id="CHEBI:29033"/>
    </ligand>
</feature>
<dbReference type="STRING" id="285351.SAMN04488035_2597"/>
<comment type="subcellular location">
    <subcellularLocation>
        <location evidence="7">Cytoplasm</location>
    </subcellularLocation>
</comment>
<dbReference type="GO" id="GO:0004325">
    <property type="term" value="F:ferrochelatase activity"/>
    <property type="evidence" value="ECO:0007669"/>
    <property type="project" value="UniProtKB-UniRule"/>
</dbReference>
<dbReference type="GO" id="GO:0005737">
    <property type="term" value="C:cytoplasm"/>
    <property type="evidence" value="ECO:0007669"/>
    <property type="project" value="UniProtKB-SubCell"/>
</dbReference>
<comment type="pathway">
    <text evidence="1 7">Porphyrin-containing compound metabolism; protoheme biosynthesis.</text>
</comment>
<dbReference type="InterPro" id="IPR001015">
    <property type="entry name" value="Ferrochelatase"/>
</dbReference>